<reference evidence="1 2" key="1">
    <citation type="submission" date="2019-05" db="EMBL/GenBank/DDBJ databases">
        <title>Emergence of the Ug99 lineage of the wheat stem rust pathogen through somatic hybridization.</title>
        <authorList>
            <person name="Li F."/>
            <person name="Upadhyaya N.M."/>
            <person name="Sperschneider J."/>
            <person name="Matny O."/>
            <person name="Nguyen-Phuc H."/>
            <person name="Mago R."/>
            <person name="Raley C."/>
            <person name="Miller M.E."/>
            <person name="Silverstein K.A.T."/>
            <person name="Henningsen E."/>
            <person name="Hirsch C.D."/>
            <person name="Visser B."/>
            <person name="Pretorius Z.A."/>
            <person name="Steffenson B.J."/>
            <person name="Schwessinger B."/>
            <person name="Dodds P.N."/>
            <person name="Figueroa M."/>
        </authorList>
    </citation>
    <scope>NUCLEOTIDE SEQUENCE [LARGE SCALE GENOMIC DNA]</scope>
    <source>
        <strain evidence="1">21-0</strain>
    </source>
</reference>
<dbReference type="AlphaFoldDB" id="A0A5B0MTP1"/>
<protein>
    <submittedName>
        <fullName evidence="1">Uncharacterized protein</fullName>
    </submittedName>
</protein>
<dbReference type="EMBL" id="VSWC01000132">
    <property type="protein sequence ID" value="KAA1079269.1"/>
    <property type="molecule type" value="Genomic_DNA"/>
</dbReference>
<keyword evidence="2" id="KW-1185">Reference proteome</keyword>
<evidence type="ECO:0000313" key="1">
    <source>
        <dbReference type="EMBL" id="KAA1079269.1"/>
    </source>
</evidence>
<accession>A0A5B0MTP1</accession>
<proteinExistence type="predicted"/>
<organism evidence="1 2">
    <name type="scientific">Puccinia graminis f. sp. tritici</name>
    <dbReference type="NCBI Taxonomy" id="56615"/>
    <lineage>
        <taxon>Eukaryota</taxon>
        <taxon>Fungi</taxon>
        <taxon>Dikarya</taxon>
        <taxon>Basidiomycota</taxon>
        <taxon>Pucciniomycotina</taxon>
        <taxon>Pucciniomycetes</taxon>
        <taxon>Pucciniales</taxon>
        <taxon>Pucciniaceae</taxon>
        <taxon>Puccinia</taxon>
    </lineage>
</organism>
<dbReference type="Proteomes" id="UP000324748">
    <property type="component" value="Unassembled WGS sequence"/>
</dbReference>
<gene>
    <name evidence="1" type="ORF">PGT21_006004</name>
</gene>
<comment type="caution">
    <text evidence="1">The sequence shown here is derived from an EMBL/GenBank/DDBJ whole genome shotgun (WGS) entry which is preliminary data.</text>
</comment>
<evidence type="ECO:0000313" key="2">
    <source>
        <dbReference type="Proteomes" id="UP000324748"/>
    </source>
</evidence>
<sequence length="114" mass="13066">MDEEPDRPSFFPFILFCSWWAVVSKPPSELLSPIAKIGLGLASVVSDLDGLVNRLRLTALQRTALMKDGDYQSQLLGSNEQKMFEWMEDDLLEDPFSFAEERSSLMFQQLMDQE</sequence>
<name>A0A5B0MTP1_PUCGR</name>